<evidence type="ECO:0000256" key="1">
    <source>
        <dbReference type="ARBA" id="ARBA00006484"/>
    </source>
</evidence>
<dbReference type="GO" id="GO:0019433">
    <property type="term" value="P:triglyceride catabolic process"/>
    <property type="evidence" value="ECO:0007669"/>
    <property type="project" value="TreeGrafter"/>
</dbReference>
<proteinExistence type="inferred from homology"/>
<dbReference type="OrthoDB" id="2102561at2759"/>
<name>A0A8K0UIW0_9AGAR</name>
<dbReference type="InterPro" id="IPR036291">
    <property type="entry name" value="NAD(P)-bd_dom_sf"/>
</dbReference>
<dbReference type="Gene3D" id="3.40.50.720">
    <property type="entry name" value="NAD(P)-binding Rossmann-like Domain"/>
    <property type="match status" value="1"/>
</dbReference>
<keyword evidence="2" id="KW-0521">NADP</keyword>
<dbReference type="PANTHER" id="PTHR44169:SF6">
    <property type="entry name" value="NADPH-DEPENDENT 1-ACYLDIHYDROXYACETONE PHOSPHATE REDUCTASE"/>
    <property type="match status" value="1"/>
</dbReference>
<evidence type="ECO:0008006" key="7">
    <source>
        <dbReference type="Google" id="ProtNLM"/>
    </source>
</evidence>
<dbReference type="EMBL" id="JAEVFJ010000031">
    <property type="protein sequence ID" value="KAH8092685.1"/>
    <property type="molecule type" value="Genomic_DNA"/>
</dbReference>
<dbReference type="Proteomes" id="UP000813824">
    <property type="component" value="Unassembled WGS sequence"/>
</dbReference>
<dbReference type="PROSITE" id="PS00061">
    <property type="entry name" value="ADH_SHORT"/>
    <property type="match status" value="1"/>
</dbReference>
<dbReference type="Pfam" id="PF00106">
    <property type="entry name" value="adh_short"/>
    <property type="match status" value="1"/>
</dbReference>
<evidence type="ECO:0000256" key="4">
    <source>
        <dbReference type="RuleBase" id="RU000363"/>
    </source>
</evidence>
<dbReference type="GO" id="GO:0004806">
    <property type="term" value="F:triacylglycerol lipase activity"/>
    <property type="evidence" value="ECO:0007669"/>
    <property type="project" value="TreeGrafter"/>
</dbReference>
<dbReference type="InterPro" id="IPR002347">
    <property type="entry name" value="SDR_fam"/>
</dbReference>
<accession>A0A8K0UIW0</accession>
<comment type="similarity">
    <text evidence="1 4">Belongs to the short-chain dehydrogenases/reductases (SDR) family.</text>
</comment>
<dbReference type="GO" id="GO:0005811">
    <property type="term" value="C:lipid droplet"/>
    <property type="evidence" value="ECO:0007669"/>
    <property type="project" value="TreeGrafter"/>
</dbReference>
<evidence type="ECO:0000256" key="3">
    <source>
        <dbReference type="ARBA" id="ARBA00023002"/>
    </source>
</evidence>
<protein>
    <recommendedName>
        <fullName evidence="7">NADPH-dependent 1-acyldihydroxyacetone phosphate reductase</fullName>
    </recommendedName>
</protein>
<dbReference type="GO" id="GO:0000140">
    <property type="term" value="F:acylglycerone-phosphate reductase (NADP+) activity"/>
    <property type="evidence" value="ECO:0007669"/>
    <property type="project" value="TreeGrafter"/>
</dbReference>
<gene>
    <name evidence="5" type="ORF">BXZ70DRAFT_453327</name>
</gene>
<keyword evidence="6" id="KW-1185">Reference proteome</keyword>
<reference evidence="5" key="1">
    <citation type="journal article" date="2021" name="New Phytol.">
        <title>Evolutionary innovations through gain and loss of genes in the ectomycorrhizal Boletales.</title>
        <authorList>
            <person name="Wu G."/>
            <person name="Miyauchi S."/>
            <person name="Morin E."/>
            <person name="Kuo A."/>
            <person name="Drula E."/>
            <person name="Varga T."/>
            <person name="Kohler A."/>
            <person name="Feng B."/>
            <person name="Cao Y."/>
            <person name="Lipzen A."/>
            <person name="Daum C."/>
            <person name="Hundley H."/>
            <person name="Pangilinan J."/>
            <person name="Johnson J."/>
            <person name="Barry K."/>
            <person name="LaButti K."/>
            <person name="Ng V."/>
            <person name="Ahrendt S."/>
            <person name="Min B."/>
            <person name="Choi I.G."/>
            <person name="Park H."/>
            <person name="Plett J.M."/>
            <person name="Magnuson J."/>
            <person name="Spatafora J.W."/>
            <person name="Nagy L.G."/>
            <person name="Henrissat B."/>
            <person name="Grigoriev I.V."/>
            <person name="Yang Z.L."/>
            <person name="Xu J."/>
            <person name="Martin F.M."/>
        </authorList>
    </citation>
    <scope>NUCLEOTIDE SEQUENCE</scope>
    <source>
        <strain evidence="5">KKN 215</strain>
    </source>
</reference>
<dbReference type="GO" id="GO:0005783">
    <property type="term" value="C:endoplasmic reticulum"/>
    <property type="evidence" value="ECO:0007669"/>
    <property type="project" value="TreeGrafter"/>
</dbReference>
<dbReference type="PRINTS" id="PR00081">
    <property type="entry name" value="GDHRDH"/>
</dbReference>
<comment type="caution">
    <text evidence="5">The sequence shown here is derived from an EMBL/GenBank/DDBJ whole genome shotgun (WGS) entry which is preliminary data.</text>
</comment>
<evidence type="ECO:0000256" key="2">
    <source>
        <dbReference type="ARBA" id="ARBA00022857"/>
    </source>
</evidence>
<evidence type="ECO:0000313" key="6">
    <source>
        <dbReference type="Proteomes" id="UP000813824"/>
    </source>
</evidence>
<dbReference type="AlphaFoldDB" id="A0A8K0UIW0"/>
<organism evidence="5 6">
    <name type="scientific">Cristinia sonorae</name>
    <dbReference type="NCBI Taxonomy" id="1940300"/>
    <lineage>
        <taxon>Eukaryota</taxon>
        <taxon>Fungi</taxon>
        <taxon>Dikarya</taxon>
        <taxon>Basidiomycota</taxon>
        <taxon>Agaricomycotina</taxon>
        <taxon>Agaricomycetes</taxon>
        <taxon>Agaricomycetidae</taxon>
        <taxon>Agaricales</taxon>
        <taxon>Pleurotineae</taxon>
        <taxon>Stephanosporaceae</taxon>
        <taxon>Cristinia</taxon>
    </lineage>
</organism>
<dbReference type="CDD" id="cd05374">
    <property type="entry name" value="17beta-HSD-like_SDR_c"/>
    <property type="match status" value="1"/>
</dbReference>
<keyword evidence="3" id="KW-0560">Oxidoreductase</keyword>
<dbReference type="PANTHER" id="PTHR44169">
    <property type="entry name" value="NADPH-DEPENDENT 1-ACYLDIHYDROXYACETONE PHOSPHATE REDUCTASE"/>
    <property type="match status" value="1"/>
</dbReference>
<sequence length="288" mass="31333">MASKKQTVLITGCSEGGIGEELAKQYHAKGLRVFATARNPAAMASLKASGIETLVLDVTKDESIALVKSQVEELTGGTLNILINNAGVSYPYAASDISMDEVRKLYEVNVFAVMAMTKAFIPLLIASGDGCVINVGSLSGVTPLPFGSVYGSSKAALHSYNDTLRVELAPFGVKVILIVAGNIKSNITKTENKMPENSIYKPIEREFRQNRLQNFHVGAPERSPIVAQIVRESLKRAPTAWLWVALNSWKVWFVSTFLNRTAFDSIVSKRFGLARLAQILKASKRKTA</sequence>
<dbReference type="InterPro" id="IPR020904">
    <property type="entry name" value="Sc_DH/Rdtase_CS"/>
</dbReference>
<dbReference type="SUPFAM" id="SSF51735">
    <property type="entry name" value="NAD(P)-binding Rossmann-fold domains"/>
    <property type="match status" value="1"/>
</dbReference>
<evidence type="ECO:0000313" key="5">
    <source>
        <dbReference type="EMBL" id="KAH8092685.1"/>
    </source>
</evidence>
<dbReference type="PRINTS" id="PR00080">
    <property type="entry name" value="SDRFAMILY"/>
</dbReference>
<dbReference type="GO" id="GO:0006654">
    <property type="term" value="P:phosphatidic acid biosynthetic process"/>
    <property type="evidence" value="ECO:0007669"/>
    <property type="project" value="TreeGrafter"/>
</dbReference>